<evidence type="ECO:0000313" key="3">
    <source>
        <dbReference type="EMBL" id="SEW17604.1"/>
    </source>
</evidence>
<dbReference type="EMBL" id="FOJB01000001">
    <property type="protein sequence ID" value="SEW17604.1"/>
    <property type="molecule type" value="Genomic_DNA"/>
</dbReference>
<feature type="transmembrane region" description="Helical" evidence="2">
    <location>
        <begin position="117"/>
        <end position="135"/>
    </location>
</feature>
<name>A0A1I0PTH7_9RHOB</name>
<protein>
    <submittedName>
        <fullName evidence="3">Uncharacterized protein</fullName>
    </submittedName>
</protein>
<accession>A0A1I0PTH7</accession>
<keyword evidence="2" id="KW-0472">Membrane</keyword>
<feature type="transmembrane region" description="Helical" evidence="2">
    <location>
        <begin position="78"/>
        <end position="105"/>
    </location>
</feature>
<feature type="compositionally biased region" description="Basic and acidic residues" evidence="1">
    <location>
        <begin position="1"/>
        <end position="15"/>
    </location>
</feature>
<feature type="region of interest" description="Disordered" evidence="1">
    <location>
        <begin position="1"/>
        <end position="33"/>
    </location>
</feature>
<organism evidence="3 4">
    <name type="scientific">Aliiroseovarius sediminilitoris</name>
    <dbReference type="NCBI Taxonomy" id="1173584"/>
    <lineage>
        <taxon>Bacteria</taxon>
        <taxon>Pseudomonadati</taxon>
        <taxon>Pseudomonadota</taxon>
        <taxon>Alphaproteobacteria</taxon>
        <taxon>Rhodobacterales</taxon>
        <taxon>Paracoccaceae</taxon>
        <taxon>Aliiroseovarius</taxon>
    </lineage>
</organism>
<keyword evidence="2" id="KW-1133">Transmembrane helix</keyword>
<keyword evidence="4" id="KW-1185">Reference proteome</keyword>
<dbReference type="STRING" id="1173584.SAMN05444851_1879"/>
<keyword evidence="2" id="KW-0812">Transmembrane</keyword>
<feature type="transmembrane region" description="Helical" evidence="2">
    <location>
        <begin position="40"/>
        <end position="58"/>
    </location>
</feature>
<evidence type="ECO:0000256" key="2">
    <source>
        <dbReference type="SAM" id="Phobius"/>
    </source>
</evidence>
<reference evidence="3 4" key="1">
    <citation type="submission" date="2016-10" db="EMBL/GenBank/DDBJ databases">
        <authorList>
            <person name="de Groot N.N."/>
        </authorList>
    </citation>
    <scope>NUCLEOTIDE SEQUENCE [LARGE SCALE GENOMIC DNA]</scope>
    <source>
        <strain evidence="3 4">DSM 29439</strain>
    </source>
</reference>
<dbReference type="RefSeq" id="WP_091430101.1">
    <property type="nucleotide sequence ID" value="NZ_FOJB01000001.1"/>
</dbReference>
<dbReference type="Proteomes" id="UP000199650">
    <property type="component" value="Unassembled WGS sequence"/>
</dbReference>
<proteinExistence type="predicted"/>
<evidence type="ECO:0000256" key="1">
    <source>
        <dbReference type="SAM" id="MobiDB-lite"/>
    </source>
</evidence>
<dbReference type="AlphaFoldDB" id="A0A1I0PTH7"/>
<evidence type="ECO:0000313" key="4">
    <source>
        <dbReference type="Proteomes" id="UP000199650"/>
    </source>
</evidence>
<dbReference type="OrthoDB" id="9978961at2"/>
<gene>
    <name evidence="3" type="ORF">SAMN05444851_1879</name>
</gene>
<sequence>MSQDHFQDMPDRLDAQGRGVQPDAQPPSAPRHDNKLSGKWAMLGGVCSAVVLLLFVNLQAISDLAPERVTQNDTPGAFAMPVALLSVAWIALIPSWFLVSVIVNALRRKTRMAPPSFVIGAFVVLALGLGLFKFFGAGGAG</sequence>